<dbReference type="PANTHER" id="PTHR31571">
    <property type="entry name" value="ALTERED INHERITANCE OF MITOCHONDRIA PROTEIN 6"/>
    <property type="match status" value="1"/>
</dbReference>
<protein>
    <recommendedName>
        <fullName evidence="2">Altered inheritance of mitochondria protein 6</fullName>
    </recommendedName>
</protein>
<keyword evidence="5" id="KW-1185">Reference proteome</keyword>
<name>A0A9P8T117_9ASCO</name>
<gene>
    <name evidence="4" type="ORF">OGAPHI_005564</name>
</gene>
<dbReference type="GO" id="GO:0008081">
    <property type="term" value="F:phosphoric diester hydrolase activity"/>
    <property type="evidence" value="ECO:0007669"/>
    <property type="project" value="InterPro"/>
</dbReference>
<sequence length="301" mass="33330">MQFTFFTLVLASLATCAPVKQLPLVRPTLSTELTKDVFVKKIHSHNDYWREYPFLSAVTLGVQSIEADVWVFPELNDSTIYVGHNLASLTADRTFADLYVNPILSLIEAFNPENAHTELSSSVNGVFDTDSSATLYLFVDMKTEGTETYPFVYEALEPLREKNYLTSYNAANNTLTKGPVTVIGTGNTPFEYVQNATTRDVFFDGVLGGLNDSFSATISPIASGSLESLVGEVDSVDGLSSNQTQLLTQAIDQAHSKGIYTRIWDTPWWPVAKQTNVWRQILDAGSDFLNADDLEYATTFQ</sequence>
<keyword evidence="3" id="KW-0732">Signal</keyword>
<dbReference type="InterPro" id="IPR051236">
    <property type="entry name" value="HAT_RTT109-like"/>
</dbReference>
<comment type="caution">
    <text evidence="4">The sequence shown here is derived from an EMBL/GenBank/DDBJ whole genome shotgun (WGS) entry which is preliminary data.</text>
</comment>
<proteinExistence type="inferred from homology"/>
<dbReference type="InterPro" id="IPR017946">
    <property type="entry name" value="PLC-like_Pdiesterase_TIM-brl"/>
</dbReference>
<dbReference type="SUPFAM" id="SSF51695">
    <property type="entry name" value="PLC-like phosphodiesterases"/>
    <property type="match status" value="1"/>
</dbReference>
<evidence type="ECO:0000313" key="4">
    <source>
        <dbReference type="EMBL" id="KAH3662313.1"/>
    </source>
</evidence>
<organism evidence="4 5">
    <name type="scientific">Ogataea philodendri</name>
    <dbReference type="NCBI Taxonomy" id="1378263"/>
    <lineage>
        <taxon>Eukaryota</taxon>
        <taxon>Fungi</taxon>
        <taxon>Dikarya</taxon>
        <taxon>Ascomycota</taxon>
        <taxon>Saccharomycotina</taxon>
        <taxon>Pichiomycetes</taxon>
        <taxon>Pichiales</taxon>
        <taxon>Pichiaceae</taxon>
        <taxon>Ogataea</taxon>
    </lineage>
</organism>
<dbReference type="RefSeq" id="XP_046059402.1">
    <property type="nucleotide sequence ID" value="XM_046206759.1"/>
</dbReference>
<evidence type="ECO:0000256" key="2">
    <source>
        <dbReference type="ARBA" id="ARBA00014286"/>
    </source>
</evidence>
<comment type="similarity">
    <text evidence="1">Belongs to the AIM6 family.</text>
</comment>
<dbReference type="PANTHER" id="PTHR31571:SF1">
    <property type="entry name" value="ALTERED INHERITANCE OF MITOCHONDRIA PROTEIN 6"/>
    <property type="match status" value="1"/>
</dbReference>
<reference evidence="4" key="1">
    <citation type="journal article" date="2021" name="Open Biol.">
        <title>Shared evolutionary footprints suggest mitochondrial oxidative damage underlies multiple complex I losses in fungi.</title>
        <authorList>
            <person name="Schikora-Tamarit M.A."/>
            <person name="Marcet-Houben M."/>
            <person name="Nosek J."/>
            <person name="Gabaldon T."/>
        </authorList>
    </citation>
    <scope>NUCLEOTIDE SEQUENCE</scope>
    <source>
        <strain evidence="4">CBS6075</strain>
    </source>
</reference>
<evidence type="ECO:0000256" key="1">
    <source>
        <dbReference type="ARBA" id="ARBA00008858"/>
    </source>
</evidence>
<dbReference type="AlphaFoldDB" id="A0A9P8T117"/>
<dbReference type="EMBL" id="JAEUBE010000378">
    <property type="protein sequence ID" value="KAH3662313.1"/>
    <property type="molecule type" value="Genomic_DNA"/>
</dbReference>
<evidence type="ECO:0000313" key="5">
    <source>
        <dbReference type="Proteomes" id="UP000769157"/>
    </source>
</evidence>
<dbReference type="OrthoDB" id="4153866at2759"/>
<dbReference type="Proteomes" id="UP000769157">
    <property type="component" value="Unassembled WGS sequence"/>
</dbReference>
<dbReference type="GO" id="GO:0006629">
    <property type="term" value="P:lipid metabolic process"/>
    <property type="evidence" value="ECO:0007669"/>
    <property type="project" value="InterPro"/>
</dbReference>
<reference evidence="4" key="2">
    <citation type="submission" date="2021-01" db="EMBL/GenBank/DDBJ databases">
        <authorList>
            <person name="Schikora-Tamarit M.A."/>
        </authorList>
    </citation>
    <scope>NUCLEOTIDE SEQUENCE</scope>
    <source>
        <strain evidence="4">CBS6075</strain>
    </source>
</reference>
<accession>A0A9P8T117</accession>
<dbReference type="GeneID" id="70237528"/>
<feature type="signal peptide" evidence="3">
    <location>
        <begin position="1"/>
        <end position="21"/>
    </location>
</feature>
<feature type="chain" id="PRO_5040112673" description="Altered inheritance of mitochondria protein 6" evidence="3">
    <location>
        <begin position="22"/>
        <end position="301"/>
    </location>
</feature>
<evidence type="ECO:0000256" key="3">
    <source>
        <dbReference type="SAM" id="SignalP"/>
    </source>
</evidence>